<organism evidence="1 2">
    <name type="scientific">Rubroshorea leprosula</name>
    <dbReference type="NCBI Taxonomy" id="152421"/>
    <lineage>
        <taxon>Eukaryota</taxon>
        <taxon>Viridiplantae</taxon>
        <taxon>Streptophyta</taxon>
        <taxon>Embryophyta</taxon>
        <taxon>Tracheophyta</taxon>
        <taxon>Spermatophyta</taxon>
        <taxon>Magnoliopsida</taxon>
        <taxon>eudicotyledons</taxon>
        <taxon>Gunneridae</taxon>
        <taxon>Pentapetalae</taxon>
        <taxon>rosids</taxon>
        <taxon>malvids</taxon>
        <taxon>Malvales</taxon>
        <taxon>Dipterocarpaceae</taxon>
        <taxon>Rubroshorea</taxon>
    </lineage>
</organism>
<comment type="caution">
    <text evidence="1">The sequence shown here is derived from an EMBL/GenBank/DDBJ whole genome shotgun (WGS) entry which is preliminary data.</text>
</comment>
<dbReference type="Proteomes" id="UP001054252">
    <property type="component" value="Unassembled WGS sequence"/>
</dbReference>
<proteinExistence type="predicted"/>
<gene>
    <name evidence="1" type="ORF">SLEP1_g22599</name>
</gene>
<accession>A0AAV5JLP3</accession>
<dbReference type="AlphaFoldDB" id="A0AAV5JLP3"/>
<evidence type="ECO:0000313" key="2">
    <source>
        <dbReference type="Proteomes" id="UP001054252"/>
    </source>
</evidence>
<reference evidence="1 2" key="1">
    <citation type="journal article" date="2021" name="Commun. Biol.">
        <title>The genome of Shorea leprosula (Dipterocarpaceae) highlights the ecological relevance of drought in aseasonal tropical rainforests.</title>
        <authorList>
            <person name="Ng K.K.S."/>
            <person name="Kobayashi M.J."/>
            <person name="Fawcett J.A."/>
            <person name="Hatakeyama M."/>
            <person name="Paape T."/>
            <person name="Ng C.H."/>
            <person name="Ang C.C."/>
            <person name="Tnah L.H."/>
            <person name="Lee C.T."/>
            <person name="Nishiyama T."/>
            <person name="Sese J."/>
            <person name="O'Brien M.J."/>
            <person name="Copetti D."/>
            <person name="Mohd Noor M.I."/>
            <person name="Ong R.C."/>
            <person name="Putra M."/>
            <person name="Sireger I.Z."/>
            <person name="Indrioko S."/>
            <person name="Kosugi Y."/>
            <person name="Izuno A."/>
            <person name="Isagi Y."/>
            <person name="Lee S.L."/>
            <person name="Shimizu K.K."/>
        </authorList>
    </citation>
    <scope>NUCLEOTIDE SEQUENCE [LARGE SCALE GENOMIC DNA]</scope>
    <source>
        <strain evidence="1">214</strain>
    </source>
</reference>
<evidence type="ECO:0000313" key="1">
    <source>
        <dbReference type="EMBL" id="GKV11335.1"/>
    </source>
</evidence>
<dbReference type="EMBL" id="BPVZ01000034">
    <property type="protein sequence ID" value="GKV11335.1"/>
    <property type="molecule type" value="Genomic_DNA"/>
</dbReference>
<name>A0AAV5JLP3_9ROSI</name>
<keyword evidence="2" id="KW-1185">Reference proteome</keyword>
<sequence>MSTCYLWNRFILVIPVILLVGYTSKTCACQWQVYKHWP</sequence>
<protein>
    <submittedName>
        <fullName evidence="1">Uncharacterized protein</fullName>
    </submittedName>
</protein>